<dbReference type="GeneID" id="20817238"/>
<dbReference type="PANTHER" id="PTHR11607">
    <property type="entry name" value="ALPHA-MANNOSIDASE"/>
    <property type="match status" value="1"/>
</dbReference>
<dbReference type="InterPro" id="IPR011330">
    <property type="entry name" value="Glyco_hydro/deAcase_b/a-brl"/>
</dbReference>
<dbReference type="EMBL" id="KI913181">
    <property type="protein sequence ID" value="ETV68891.1"/>
    <property type="molecule type" value="Genomic_DNA"/>
</dbReference>
<dbReference type="GO" id="GO:0006013">
    <property type="term" value="P:mannose metabolic process"/>
    <property type="evidence" value="ECO:0007669"/>
    <property type="project" value="InterPro"/>
</dbReference>
<dbReference type="Pfam" id="PF01074">
    <property type="entry name" value="Glyco_hydro_38N"/>
    <property type="match status" value="1"/>
</dbReference>
<dbReference type="InterPro" id="IPR000602">
    <property type="entry name" value="Glyco_hydro_38_N"/>
</dbReference>
<dbReference type="OrthoDB" id="2016903at2759"/>
<feature type="signal peptide" evidence="7">
    <location>
        <begin position="1"/>
        <end position="17"/>
    </location>
</feature>
<dbReference type="Gene3D" id="2.60.40.1180">
    <property type="entry name" value="Golgi alpha-mannosidase II"/>
    <property type="match status" value="1"/>
</dbReference>
<gene>
    <name evidence="10" type="ORF">H257_15242</name>
</gene>
<evidence type="ECO:0000256" key="8">
    <source>
        <dbReference type="SAM" id="MobiDB-lite"/>
    </source>
</evidence>
<evidence type="ECO:0000256" key="3">
    <source>
        <dbReference type="ARBA" id="ARBA00022801"/>
    </source>
</evidence>
<keyword evidence="3 7" id="KW-0378">Hydrolase</keyword>
<evidence type="ECO:0000256" key="7">
    <source>
        <dbReference type="RuleBase" id="RU361199"/>
    </source>
</evidence>
<keyword evidence="2 7" id="KW-0479">Metal-binding</keyword>
<keyword evidence="5" id="KW-1015">Disulfide bond</keyword>
<dbReference type="Pfam" id="PF07748">
    <property type="entry name" value="Glyco_hydro_38C"/>
    <property type="match status" value="1"/>
</dbReference>
<evidence type="ECO:0000313" key="10">
    <source>
        <dbReference type="EMBL" id="ETV68891.1"/>
    </source>
</evidence>
<dbReference type="AlphaFoldDB" id="W4FPL0"/>
<dbReference type="Gene3D" id="2.60.40.1360">
    <property type="match status" value="1"/>
</dbReference>
<keyword evidence="7" id="KW-0732">Signal</keyword>
<dbReference type="GO" id="GO:0046872">
    <property type="term" value="F:metal ion binding"/>
    <property type="evidence" value="ECO:0007669"/>
    <property type="project" value="UniProtKB-KW"/>
</dbReference>
<dbReference type="Gene3D" id="2.70.98.30">
    <property type="entry name" value="Golgi alpha-mannosidase II, domain 4"/>
    <property type="match status" value="1"/>
</dbReference>
<comment type="similarity">
    <text evidence="1 7">Belongs to the glycosyl hydrolase 38 family.</text>
</comment>
<dbReference type="InterPro" id="IPR050843">
    <property type="entry name" value="Glycosyl_Hydrlase_38"/>
</dbReference>
<reference evidence="10" key="1">
    <citation type="submission" date="2013-12" db="EMBL/GenBank/DDBJ databases">
        <title>The Genome Sequence of Aphanomyces astaci APO3.</title>
        <authorList>
            <consortium name="The Broad Institute Genomics Platform"/>
            <person name="Russ C."/>
            <person name="Tyler B."/>
            <person name="van West P."/>
            <person name="Dieguez-Uribeondo J."/>
            <person name="Young S.K."/>
            <person name="Zeng Q."/>
            <person name="Gargeya S."/>
            <person name="Fitzgerald M."/>
            <person name="Abouelleil A."/>
            <person name="Alvarado L."/>
            <person name="Chapman S.B."/>
            <person name="Gainer-Dewar J."/>
            <person name="Goldberg J."/>
            <person name="Griggs A."/>
            <person name="Gujja S."/>
            <person name="Hansen M."/>
            <person name="Howarth C."/>
            <person name="Imamovic A."/>
            <person name="Ireland A."/>
            <person name="Larimer J."/>
            <person name="McCowan C."/>
            <person name="Murphy C."/>
            <person name="Pearson M."/>
            <person name="Poon T.W."/>
            <person name="Priest M."/>
            <person name="Roberts A."/>
            <person name="Saif S."/>
            <person name="Shea T."/>
            <person name="Sykes S."/>
            <person name="Wortman J."/>
            <person name="Nusbaum C."/>
            <person name="Birren B."/>
        </authorList>
    </citation>
    <scope>NUCLEOTIDE SEQUENCE [LARGE SCALE GENOMIC DNA]</scope>
    <source>
        <strain evidence="10">APO3</strain>
    </source>
</reference>
<protein>
    <recommendedName>
        <fullName evidence="7">Alpha-mannosidase</fullName>
        <ecNumber evidence="7">3.2.1.-</ecNumber>
    </recommendedName>
</protein>
<dbReference type="InterPro" id="IPR011013">
    <property type="entry name" value="Gal_mutarotase_sf_dom"/>
</dbReference>
<evidence type="ECO:0000256" key="2">
    <source>
        <dbReference type="ARBA" id="ARBA00022723"/>
    </source>
</evidence>
<feature type="domain" description="Glycoside hydrolase family 38 central" evidence="9">
    <location>
        <begin position="353"/>
        <end position="425"/>
    </location>
</feature>
<dbReference type="InterPro" id="IPR027291">
    <property type="entry name" value="Glyco_hydro_38_N_sf"/>
</dbReference>
<dbReference type="FunFam" id="3.20.110.10:FF:000001">
    <property type="entry name" value="Alpha-mannosidase"/>
    <property type="match status" value="1"/>
</dbReference>
<dbReference type="CDD" id="cd10810">
    <property type="entry name" value="GH38N_AMII_LAM_like"/>
    <property type="match status" value="1"/>
</dbReference>
<dbReference type="EC" id="3.2.1.-" evidence="7"/>
<dbReference type="RefSeq" id="XP_009841568.1">
    <property type="nucleotide sequence ID" value="XM_009843266.1"/>
</dbReference>
<evidence type="ECO:0000259" key="9">
    <source>
        <dbReference type="SMART" id="SM00872"/>
    </source>
</evidence>
<dbReference type="GO" id="GO:0030246">
    <property type="term" value="F:carbohydrate binding"/>
    <property type="evidence" value="ECO:0007669"/>
    <property type="project" value="InterPro"/>
</dbReference>
<sequence>MMHVWPIAAALASAVRAIPLPSCGHWTPDFPTDRHYNTTPTISTDKLNVHLIPHTHDDPGWLLTVDQYFTQEVDYILDTVVTELQKDPNRRFMYVEQAFFQRWWREQTKETKQLVKQLVKNGQLDLSANGGWVMHDEATPHYTTMLDQTAFGHKFLLDEFGVIPRIGWQIDPFGHSSTQGSLLSAGIGFDALYFARMDYQDYDYRKNNKDLEFIWKASESRNESIFTGMIQDGYGAPGGFNFGDEEPIKDDPYLHDNNVCRRIQEFAQVSLERARHTKGNHIFWPMGMDMEYQNAVKWFKNMDKLIHYSNQAGQLNVLYSTLGHYTDLKLQDKHTQWTIKTDDFFPYANERFGYWSGYFSSRPTFKKYVRVANGLLQSVRHLEVWTHASHSSVNHLAATVGLSLHHDAITGTEKQLVANDYALRVSEGVESGTARLSQLFHSQSVALCLLANVSVCAPSATLRPFTFVVYNHLTSVHTYTVTLPFRAENAHVRLANGSTVPSAVVPFVSVYGKVPLKHQAPNTLVVETLLPPLGWVAYHVVPGKENSHPPSVHGHVERENSPPTTPPPSSPSIQAKPMKWETNSSATESTLVSTGNAFVEMTINTATGSLVSLTHKASHTTVHITSSLMYYQAFAKSDVSFSSGAYVFHPNTSAVHPLPSVTSFECNSQSNDLVASCVFIFGSWGTLQYKLSRHDVSVQVEWTVGPIPIDDHQGKEVILRFDTSIQSEKTWYTDSNGLEFVKRVRDYRETWNLTLHNEEEKVAANYVPITIATYIRDKSNQFNVITDRAQGAASLKDGSLEVMVHRRLLEDDHKGVNERLNETETLEFANNQTPTQGLTVRGSVAISVGPHDPAMATLRFEMHRRYLSPLVWLTEFNQSTTFPSKTTTSDWANRLPSNVGLTLLEVKCPRCLRLRLTHLFAIHEHSTWSAPATVDFGTVLNGHFIAFDVKEISLTHNRVLHDKVGTTVKLEAMQVRAFEVCDKSHRSHASVYEAQVSHLATVVDETAGF</sequence>
<proteinExistence type="inferred from homology"/>
<evidence type="ECO:0000256" key="5">
    <source>
        <dbReference type="ARBA" id="ARBA00023157"/>
    </source>
</evidence>
<dbReference type="SUPFAM" id="SSF88688">
    <property type="entry name" value="Families 57/38 glycoside transferase middle domain"/>
    <property type="match status" value="1"/>
</dbReference>
<feature type="region of interest" description="Disordered" evidence="8">
    <location>
        <begin position="546"/>
        <end position="585"/>
    </location>
</feature>
<comment type="cofactor">
    <cofactor evidence="7">
        <name>Zn(2+)</name>
        <dbReference type="ChEBI" id="CHEBI:29105"/>
    </cofactor>
    <text evidence="7">Binds 1 zinc ion per subunit.</text>
</comment>
<dbReference type="GO" id="GO:0004559">
    <property type="term" value="F:alpha-mannosidase activity"/>
    <property type="evidence" value="ECO:0007669"/>
    <property type="project" value="InterPro"/>
</dbReference>
<feature type="chain" id="PRO_5017852363" description="Alpha-mannosidase" evidence="7">
    <location>
        <begin position="18"/>
        <end position="1009"/>
    </location>
</feature>
<dbReference type="Gene3D" id="3.20.110.10">
    <property type="entry name" value="Glycoside hydrolase 38, N terminal domain"/>
    <property type="match status" value="1"/>
</dbReference>
<organism evidence="10">
    <name type="scientific">Aphanomyces astaci</name>
    <name type="common">Crayfish plague agent</name>
    <dbReference type="NCBI Taxonomy" id="112090"/>
    <lineage>
        <taxon>Eukaryota</taxon>
        <taxon>Sar</taxon>
        <taxon>Stramenopiles</taxon>
        <taxon>Oomycota</taxon>
        <taxon>Saprolegniomycetes</taxon>
        <taxon>Saprolegniales</taxon>
        <taxon>Verrucalvaceae</taxon>
        <taxon>Aphanomyces</taxon>
    </lineage>
</organism>
<dbReference type="Pfam" id="PF09261">
    <property type="entry name" value="Alpha-mann_mid"/>
    <property type="match status" value="1"/>
</dbReference>
<keyword evidence="4 7" id="KW-0862">Zinc</keyword>
<accession>W4FPL0</accession>
<dbReference type="InterPro" id="IPR028995">
    <property type="entry name" value="Glyco_hydro_57/38_cen_sf"/>
</dbReference>
<dbReference type="SUPFAM" id="SSF74650">
    <property type="entry name" value="Galactose mutarotase-like"/>
    <property type="match status" value="1"/>
</dbReference>
<evidence type="ECO:0000256" key="6">
    <source>
        <dbReference type="ARBA" id="ARBA00023295"/>
    </source>
</evidence>
<evidence type="ECO:0000256" key="4">
    <source>
        <dbReference type="ARBA" id="ARBA00022833"/>
    </source>
</evidence>
<dbReference type="InterPro" id="IPR013780">
    <property type="entry name" value="Glyco_hydro_b"/>
</dbReference>
<dbReference type="InterPro" id="IPR011682">
    <property type="entry name" value="Glyco_hydro_38_C"/>
</dbReference>
<dbReference type="PANTHER" id="PTHR11607:SF3">
    <property type="entry name" value="LYSOSOMAL ALPHA-MANNOSIDASE"/>
    <property type="match status" value="1"/>
</dbReference>
<dbReference type="VEuPathDB" id="FungiDB:H257_15242"/>
<dbReference type="SMART" id="SM00872">
    <property type="entry name" value="Alpha-mann_mid"/>
    <property type="match status" value="1"/>
</dbReference>
<keyword evidence="6 7" id="KW-0326">Glycosidase</keyword>
<dbReference type="SUPFAM" id="SSF88713">
    <property type="entry name" value="Glycoside hydrolase/deacetylase"/>
    <property type="match status" value="1"/>
</dbReference>
<name>W4FPL0_APHAT</name>
<evidence type="ECO:0000256" key="1">
    <source>
        <dbReference type="ARBA" id="ARBA00009792"/>
    </source>
</evidence>
<dbReference type="InterPro" id="IPR037094">
    <property type="entry name" value="Glyco_hydro_38_cen_sf"/>
</dbReference>
<dbReference type="FunFam" id="1.20.1270.50:FF:000002">
    <property type="entry name" value="Alpha-mannosidase"/>
    <property type="match status" value="1"/>
</dbReference>
<dbReference type="Gene3D" id="1.20.1270.50">
    <property type="entry name" value="Glycoside hydrolase family 38, central domain"/>
    <property type="match status" value="2"/>
</dbReference>
<dbReference type="InterPro" id="IPR015341">
    <property type="entry name" value="Glyco_hydro_38_cen"/>
</dbReference>